<dbReference type="AlphaFoldDB" id="A0A834BCZ8"/>
<sequence length="133" mass="14466">MGTRISGGNLNQLISISIYLSIYLSPFPPPSPPEMPELGVSGSSLPACVSYFPAVGWSSGFLYSLNGHLLRLQRAELTCMLGVVMAVGGLGGFREMPHPQPFIHPQWGWSPRGCISGSGEPFRRVCGRFQEER</sequence>
<gene>
    <name evidence="1" type="ORF">HJG60_009942</name>
</gene>
<dbReference type="EMBL" id="JABVXQ010000002">
    <property type="protein sequence ID" value="KAF6125525.1"/>
    <property type="molecule type" value="Genomic_DNA"/>
</dbReference>
<proteinExistence type="predicted"/>
<organism evidence="1 2">
    <name type="scientific">Phyllostomus discolor</name>
    <name type="common">pale spear-nosed bat</name>
    <dbReference type="NCBI Taxonomy" id="89673"/>
    <lineage>
        <taxon>Eukaryota</taxon>
        <taxon>Metazoa</taxon>
        <taxon>Chordata</taxon>
        <taxon>Craniata</taxon>
        <taxon>Vertebrata</taxon>
        <taxon>Euteleostomi</taxon>
        <taxon>Mammalia</taxon>
        <taxon>Eutheria</taxon>
        <taxon>Laurasiatheria</taxon>
        <taxon>Chiroptera</taxon>
        <taxon>Yangochiroptera</taxon>
        <taxon>Phyllostomidae</taxon>
        <taxon>Phyllostominae</taxon>
        <taxon>Phyllostomus</taxon>
    </lineage>
</organism>
<reference evidence="1 2" key="1">
    <citation type="journal article" date="2020" name="Nature">
        <title>Six reference-quality genomes reveal evolution of bat adaptations.</title>
        <authorList>
            <person name="Jebb D."/>
            <person name="Huang Z."/>
            <person name="Pippel M."/>
            <person name="Hughes G.M."/>
            <person name="Lavrichenko K."/>
            <person name="Devanna P."/>
            <person name="Winkler S."/>
            <person name="Jermiin L.S."/>
            <person name="Skirmuntt E.C."/>
            <person name="Katzourakis A."/>
            <person name="Burkitt-Gray L."/>
            <person name="Ray D.A."/>
            <person name="Sullivan K.A.M."/>
            <person name="Roscito J.G."/>
            <person name="Kirilenko B.M."/>
            <person name="Davalos L.M."/>
            <person name="Corthals A.P."/>
            <person name="Power M.L."/>
            <person name="Jones G."/>
            <person name="Ransome R.D."/>
            <person name="Dechmann D.K.N."/>
            <person name="Locatelli A.G."/>
            <person name="Puechmaille S.J."/>
            <person name="Fedrigo O."/>
            <person name="Jarvis E.D."/>
            <person name="Hiller M."/>
            <person name="Vernes S.C."/>
            <person name="Myers E.W."/>
            <person name="Teeling E.C."/>
        </authorList>
    </citation>
    <scope>NUCLEOTIDE SEQUENCE [LARGE SCALE GENOMIC DNA]</scope>
    <source>
        <strain evidence="1">Bat1K_MPI-CBG_1</strain>
    </source>
</reference>
<comment type="caution">
    <text evidence="1">The sequence shown here is derived from an EMBL/GenBank/DDBJ whole genome shotgun (WGS) entry which is preliminary data.</text>
</comment>
<dbReference type="Proteomes" id="UP000664940">
    <property type="component" value="Unassembled WGS sequence"/>
</dbReference>
<evidence type="ECO:0000313" key="2">
    <source>
        <dbReference type="Proteomes" id="UP000664940"/>
    </source>
</evidence>
<evidence type="ECO:0000313" key="1">
    <source>
        <dbReference type="EMBL" id="KAF6125525.1"/>
    </source>
</evidence>
<accession>A0A834BCZ8</accession>
<name>A0A834BCZ8_9CHIR</name>
<protein>
    <submittedName>
        <fullName evidence="1">Uncharacterized protein</fullName>
    </submittedName>
</protein>